<dbReference type="PANTHER" id="PTHR31672:SF13">
    <property type="entry name" value="F-BOX PROTEIN CPR30-LIKE"/>
    <property type="match status" value="1"/>
</dbReference>
<keyword evidence="3" id="KW-1185">Reference proteome</keyword>
<dbReference type="InterPro" id="IPR017451">
    <property type="entry name" value="F-box-assoc_interact_dom"/>
</dbReference>
<feature type="domain" description="F-box" evidence="1">
    <location>
        <begin position="26"/>
        <end position="76"/>
    </location>
</feature>
<dbReference type="Gene3D" id="1.20.1280.50">
    <property type="match status" value="1"/>
</dbReference>
<evidence type="ECO:0000313" key="2">
    <source>
        <dbReference type="EMBL" id="PRQ38986.1"/>
    </source>
</evidence>
<dbReference type="STRING" id="74649.A0A2P6QXW8"/>
<evidence type="ECO:0000313" key="3">
    <source>
        <dbReference type="Proteomes" id="UP000238479"/>
    </source>
</evidence>
<protein>
    <submittedName>
        <fullName evidence="2">Putative F-box domain-containing protein</fullName>
    </submittedName>
</protein>
<proteinExistence type="predicted"/>
<dbReference type="Pfam" id="PF07734">
    <property type="entry name" value="FBA_1"/>
    <property type="match status" value="1"/>
</dbReference>
<dbReference type="SMART" id="SM00256">
    <property type="entry name" value="FBOX"/>
    <property type="match status" value="1"/>
</dbReference>
<dbReference type="OMA" id="FREHITI"/>
<dbReference type="NCBIfam" id="TIGR01640">
    <property type="entry name" value="F_box_assoc_1"/>
    <property type="match status" value="1"/>
</dbReference>
<comment type="caution">
    <text evidence="2">The sequence shown here is derived from an EMBL/GenBank/DDBJ whole genome shotgun (WGS) entry which is preliminary data.</text>
</comment>
<evidence type="ECO:0000259" key="1">
    <source>
        <dbReference type="PROSITE" id="PS50181"/>
    </source>
</evidence>
<dbReference type="SUPFAM" id="SSF81383">
    <property type="entry name" value="F-box domain"/>
    <property type="match status" value="1"/>
</dbReference>
<accession>A0A2P6QXW8</accession>
<dbReference type="InterPro" id="IPR036047">
    <property type="entry name" value="F-box-like_dom_sf"/>
</dbReference>
<dbReference type="Proteomes" id="UP000238479">
    <property type="component" value="Chromosome 4"/>
</dbReference>
<dbReference type="PROSITE" id="PS50181">
    <property type="entry name" value="FBOX"/>
    <property type="match status" value="1"/>
</dbReference>
<gene>
    <name evidence="2" type="ORF">RchiOBHm_Chr4g0420091</name>
</gene>
<dbReference type="AlphaFoldDB" id="A0A2P6QXW8"/>
<organism evidence="2 3">
    <name type="scientific">Rosa chinensis</name>
    <name type="common">China rose</name>
    <dbReference type="NCBI Taxonomy" id="74649"/>
    <lineage>
        <taxon>Eukaryota</taxon>
        <taxon>Viridiplantae</taxon>
        <taxon>Streptophyta</taxon>
        <taxon>Embryophyta</taxon>
        <taxon>Tracheophyta</taxon>
        <taxon>Spermatophyta</taxon>
        <taxon>Magnoliopsida</taxon>
        <taxon>eudicotyledons</taxon>
        <taxon>Gunneridae</taxon>
        <taxon>Pentapetalae</taxon>
        <taxon>rosids</taxon>
        <taxon>fabids</taxon>
        <taxon>Rosales</taxon>
        <taxon>Rosaceae</taxon>
        <taxon>Rosoideae</taxon>
        <taxon>Rosoideae incertae sedis</taxon>
        <taxon>Rosa</taxon>
    </lineage>
</organism>
<dbReference type="Pfam" id="PF00646">
    <property type="entry name" value="F-box"/>
    <property type="match status" value="1"/>
</dbReference>
<dbReference type="EMBL" id="PDCK01000042">
    <property type="protein sequence ID" value="PRQ38986.1"/>
    <property type="molecule type" value="Genomic_DNA"/>
</dbReference>
<dbReference type="InterPro" id="IPR001810">
    <property type="entry name" value="F-box_dom"/>
</dbReference>
<reference evidence="2 3" key="1">
    <citation type="journal article" date="2018" name="Nat. Genet.">
        <title>The Rosa genome provides new insights in the design of modern roses.</title>
        <authorList>
            <person name="Bendahmane M."/>
        </authorList>
    </citation>
    <scope>NUCLEOTIDE SEQUENCE [LARGE SCALE GENOMIC DNA]</scope>
    <source>
        <strain evidence="3">cv. Old Blush</strain>
    </source>
</reference>
<dbReference type="PANTHER" id="PTHR31672">
    <property type="entry name" value="BNACNNG10540D PROTEIN"/>
    <property type="match status" value="1"/>
</dbReference>
<dbReference type="Gramene" id="PRQ38986">
    <property type="protein sequence ID" value="PRQ38986"/>
    <property type="gene ID" value="RchiOBHm_Chr4g0420091"/>
</dbReference>
<dbReference type="InterPro" id="IPR050796">
    <property type="entry name" value="SCF_F-box_component"/>
</dbReference>
<dbReference type="CDD" id="cd22157">
    <property type="entry name" value="F-box_AtFBW1-like"/>
    <property type="match status" value="1"/>
</dbReference>
<sequence length="314" mass="36448">MRRRKRVANISPINTEEQEEWQPKGPCRFQQLPQALVIDILSRLLVKTLFNCRCICKSWLSIISDPHFSHMRLSKLPIGILIKTRPEMQWFASFVRRWSNKRWPIACVQSNFSFFGLGYSVATKEYKVLQTCSGDDRTDENEAQIYTIGSGVWKSIGKTPQDSAQLAPFNADLHGALHWLSFGGRTFEFIHAFNFGTELRFRTLPPPGYFEPFEKLFKECLKLGVLDGYLFLFVCGDDPRKFDMWIMKDYGVQESWTKTLVVEGFYLPTELANDVYEALVFLRNGDILLCYNDWIVVCYNQGTKSLRETRVART</sequence>
<dbReference type="InterPro" id="IPR006527">
    <property type="entry name" value="F-box-assoc_dom_typ1"/>
</dbReference>
<name>A0A2P6QXW8_ROSCH</name>